<dbReference type="AlphaFoldDB" id="A0A914RH57"/>
<evidence type="ECO:0000313" key="2">
    <source>
        <dbReference type="WBParaSite" id="PEQ_0000412201-mRNA-1"/>
    </source>
</evidence>
<organism evidence="1 2">
    <name type="scientific">Parascaris equorum</name>
    <name type="common">Equine roundworm</name>
    <dbReference type="NCBI Taxonomy" id="6256"/>
    <lineage>
        <taxon>Eukaryota</taxon>
        <taxon>Metazoa</taxon>
        <taxon>Ecdysozoa</taxon>
        <taxon>Nematoda</taxon>
        <taxon>Chromadorea</taxon>
        <taxon>Rhabditida</taxon>
        <taxon>Spirurina</taxon>
        <taxon>Ascaridomorpha</taxon>
        <taxon>Ascaridoidea</taxon>
        <taxon>Ascarididae</taxon>
        <taxon>Parascaris</taxon>
    </lineage>
</organism>
<dbReference type="WBParaSite" id="PEQ_0000412201-mRNA-1">
    <property type="protein sequence ID" value="PEQ_0000412201-mRNA-1"/>
    <property type="gene ID" value="PEQ_0000412201"/>
</dbReference>
<evidence type="ECO:0000313" key="1">
    <source>
        <dbReference type="Proteomes" id="UP000887564"/>
    </source>
</evidence>
<reference evidence="2" key="1">
    <citation type="submission" date="2022-11" db="UniProtKB">
        <authorList>
            <consortium name="WormBaseParasite"/>
        </authorList>
    </citation>
    <scope>IDENTIFICATION</scope>
</reference>
<dbReference type="InterPro" id="IPR038479">
    <property type="entry name" value="Transthyretin-like_sf"/>
</dbReference>
<proteinExistence type="predicted"/>
<keyword evidence="1" id="KW-1185">Reference proteome</keyword>
<sequence length="211" mass="24037">MTVIRKNLPTLDPSAGVLTQDMIKTSESLAEARILNKIICYQFSMIAGVRIREIVTTPELLNEHQTNFSRWFLVSNDHEEHLKWCPCEELFVKLRLTLTAVMAAVFPSALQKLSDKFGEMIHLRSKRCFGTLRYTTPPVHYDRQLALIFYFLALSSTNRFPVTMSMLEDDIEGRLLCGTSPARNVKVKLWDEDDGNALLGKFLHSTSTALI</sequence>
<accession>A0A914RH57</accession>
<dbReference type="Proteomes" id="UP000887564">
    <property type="component" value="Unplaced"/>
</dbReference>
<protein>
    <submittedName>
        <fullName evidence="2">Uncharacterized protein</fullName>
    </submittedName>
</protein>
<name>A0A914RH57_PAREQ</name>
<dbReference type="Gene3D" id="2.60.40.3330">
    <property type="match status" value="1"/>
</dbReference>